<dbReference type="GO" id="GO:0002100">
    <property type="term" value="P:tRNA wobble adenosine to inosine editing"/>
    <property type="evidence" value="ECO:0007669"/>
    <property type="project" value="TreeGrafter"/>
</dbReference>
<accession>A0AB34L4Z8</accession>
<proteinExistence type="predicted"/>
<organism evidence="3 4">
    <name type="scientific">Cladosporium halotolerans</name>
    <dbReference type="NCBI Taxonomy" id="1052096"/>
    <lineage>
        <taxon>Eukaryota</taxon>
        <taxon>Fungi</taxon>
        <taxon>Dikarya</taxon>
        <taxon>Ascomycota</taxon>
        <taxon>Pezizomycotina</taxon>
        <taxon>Dothideomycetes</taxon>
        <taxon>Dothideomycetidae</taxon>
        <taxon>Cladosporiales</taxon>
        <taxon>Cladosporiaceae</taxon>
        <taxon>Cladosporium</taxon>
    </lineage>
</organism>
<feature type="signal peptide" evidence="1">
    <location>
        <begin position="1"/>
        <end position="17"/>
    </location>
</feature>
<comment type="caution">
    <text evidence="3">The sequence shown here is derived from an EMBL/GenBank/DDBJ whole genome shotgun (WGS) entry which is preliminary data.</text>
</comment>
<protein>
    <recommendedName>
        <fullName evidence="2">CMP/dCMP-type deaminase domain-containing protein</fullName>
    </recommendedName>
</protein>
<gene>
    <name evidence="3" type="ORF">WHR41_00321</name>
</gene>
<dbReference type="GO" id="GO:0052717">
    <property type="term" value="F:tRNA-specific adenosine-34 deaminase activity"/>
    <property type="evidence" value="ECO:0007669"/>
    <property type="project" value="TreeGrafter"/>
</dbReference>
<evidence type="ECO:0000313" key="3">
    <source>
        <dbReference type="EMBL" id="KAL1590966.1"/>
    </source>
</evidence>
<keyword evidence="4" id="KW-1185">Reference proteome</keyword>
<reference evidence="3 4" key="1">
    <citation type="journal article" date="2020" name="Microbiol. Resour. Announc.">
        <title>Draft Genome Sequence of a Cladosporium Species Isolated from the Mesophotic Ascidian Didemnum maculosum.</title>
        <authorList>
            <person name="Gioti A."/>
            <person name="Siaperas R."/>
            <person name="Nikolaivits E."/>
            <person name="Le Goff G."/>
            <person name="Ouazzani J."/>
            <person name="Kotoulas G."/>
            <person name="Topakas E."/>
        </authorList>
    </citation>
    <scope>NUCLEOTIDE SEQUENCE [LARGE SCALE GENOMIC DNA]</scope>
    <source>
        <strain evidence="3 4">TM138-S3</strain>
    </source>
</reference>
<evidence type="ECO:0000256" key="1">
    <source>
        <dbReference type="SAM" id="SignalP"/>
    </source>
</evidence>
<dbReference type="PANTHER" id="PTHR11079:SF203">
    <property type="entry name" value="CMP_DCMP-TYPE DEAMINASE DOMAIN-CONTAINING PROTEIN"/>
    <property type="match status" value="1"/>
</dbReference>
<evidence type="ECO:0000259" key="2">
    <source>
        <dbReference type="PROSITE" id="PS51747"/>
    </source>
</evidence>
<dbReference type="RefSeq" id="XP_069234071.1">
    <property type="nucleotide sequence ID" value="XM_069368927.1"/>
</dbReference>
<evidence type="ECO:0000313" key="4">
    <source>
        <dbReference type="Proteomes" id="UP000803884"/>
    </source>
</evidence>
<keyword evidence="1" id="KW-0732">Signal</keyword>
<dbReference type="PROSITE" id="PS51747">
    <property type="entry name" value="CYT_DCMP_DEAMINASES_2"/>
    <property type="match status" value="1"/>
</dbReference>
<dbReference type="InterPro" id="IPR016193">
    <property type="entry name" value="Cytidine_deaminase-like"/>
</dbReference>
<dbReference type="Pfam" id="PF00383">
    <property type="entry name" value="dCMP_cyt_deam_1"/>
    <property type="match status" value="1"/>
</dbReference>
<feature type="chain" id="PRO_5044189151" description="CMP/dCMP-type deaminase domain-containing protein" evidence="1">
    <location>
        <begin position="18"/>
        <end position="233"/>
    </location>
</feature>
<dbReference type="Proteomes" id="UP000803884">
    <property type="component" value="Unassembled WGS sequence"/>
</dbReference>
<dbReference type="GeneID" id="96001765"/>
<dbReference type="EMBL" id="JAAQHG020000001">
    <property type="protein sequence ID" value="KAL1590966.1"/>
    <property type="molecule type" value="Genomic_DNA"/>
</dbReference>
<feature type="domain" description="CMP/dCMP-type deaminase" evidence="2">
    <location>
        <begin position="41"/>
        <end position="182"/>
    </location>
</feature>
<dbReference type="Gene3D" id="3.40.140.10">
    <property type="entry name" value="Cytidine Deaminase, domain 2"/>
    <property type="match status" value="1"/>
</dbReference>
<name>A0AB34L4Z8_9PEZI</name>
<sequence length="233" mass="25194">MLFRALAVLAVTTAAAAAHGHDSHAHEQSILANDEITVNLDVREHWMRVAIQALYDLVSPCPFSAFGTAVVNHTSSTGPGELICIAANTIADDGNPTLHGEIAAINNCTTVLRDSDGPFKLSPEETSQAWKHLSLYTTAEACPMCATAIRWAGFKEYVYATSSETLMESGWPQMSINSREVFRRSGMVEPSTAILTDVLYGETDPLFSWQFDSRAPCPAGCSRRVQGEACSPL</sequence>
<dbReference type="SUPFAM" id="SSF53927">
    <property type="entry name" value="Cytidine deaminase-like"/>
    <property type="match status" value="1"/>
</dbReference>
<dbReference type="InterPro" id="IPR002125">
    <property type="entry name" value="CMP_dCMP_dom"/>
</dbReference>
<dbReference type="AlphaFoldDB" id="A0AB34L4Z8"/>
<dbReference type="PANTHER" id="PTHR11079">
    <property type="entry name" value="CYTOSINE DEAMINASE FAMILY MEMBER"/>
    <property type="match status" value="1"/>
</dbReference>
<dbReference type="CDD" id="cd01285">
    <property type="entry name" value="nucleoside_deaminase"/>
    <property type="match status" value="1"/>
</dbReference>